<evidence type="ECO:0000313" key="2">
    <source>
        <dbReference type="EMBL" id="TMQ73084.1"/>
    </source>
</evidence>
<proteinExistence type="predicted"/>
<comment type="caution">
    <text evidence="2">The sequence shown here is derived from an EMBL/GenBank/DDBJ whole genome shotgun (WGS) entry which is preliminary data.</text>
</comment>
<keyword evidence="1" id="KW-0732">Signal</keyword>
<reference evidence="2 3" key="1">
    <citation type="journal article" date="2019" name="Nat. Microbiol.">
        <title>Mediterranean grassland soil C-N compound turnover is dependent on rainfall and depth, and is mediated by genomically divergent microorganisms.</title>
        <authorList>
            <person name="Diamond S."/>
            <person name="Andeer P.F."/>
            <person name="Li Z."/>
            <person name="Crits-Christoph A."/>
            <person name="Burstein D."/>
            <person name="Anantharaman K."/>
            <person name="Lane K.R."/>
            <person name="Thomas B.C."/>
            <person name="Pan C."/>
            <person name="Northen T.R."/>
            <person name="Banfield J.F."/>
        </authorList>
    </citation>
    <scope>NUCLEOTIDE SEQUENCE [LARGE SCALE GENOMIC DNA]</scope>
    <source>
        <strain evidence="2">WS_10</strain>
    </source>
</reference>
<protein>
    <recommendedName>
        <fullName evidence="4">Molecular chaperone</fullName>
    </recommendedName>
</protein>
<organism evidence="2 3">
    <name type="scientific">Eiseniibacteriota bacterium</name>
    <dbReference type="NCBI Taxonomy" id="2212470"/>
    <lineage>
        <taxon>Bacteria</taxon>
        <taxon>Candidatus Eiseniibacteriota</taxon>
    </lineage>
</organism>
<feature type="signal peptide" evidence="1">
    <location>
        <begin position="1"/>
        <end position="27"/>
    </location>
</feature>
<evidence type="ECO:0000256" key="1">
    <source>
        <dbReference type="SAM" id="SignalP"/>
    </source>
</evidence>
<name>A0A538UB36_UNCEI</name>
<dbReference type="AlphaFoldDB" id="A0A538UB36"/>
<dbReference type="InterPro" id="IPR008962">
    <property type="entry name" value="PapD-like_sf"/>
</dbReference>
<dbReference type="SUPFAM" id="SSF49354">
    <property type="entry name" value="PapD-like"/>
    <property type="match status" value="1"/>
</dbReference>
<evidence type="ECO:0000313" key="3">
    <source>
        <dbReference type="Proteomes" id="UP000319836"/>
    </source>
</evidence>
<feature type="chain" id="PRO_5021869814" description="Molecular chaperone" evidence="1">
    <location>
        <begin position="28"/>
        <end position="160"/>
    </location>
</feature>
<dbReference type="EMBL" id="VBPA01000024">
    <property type="protein sequence ID" value="TMQ73084.1"/>
    <property type="molecule type" value="Genomic_DNA"/>
</dbReference>
<accession>A0A538UB36</accession>
<gene>
    <name evidence="2" type="ORF">E6K80_01025</name>
</gene>
<dbReference type="Proteomes" id="UP000319836">
    <property type="component" value="Unassembled WGS sequence"/>
</dbReference>
<evidence type="ECO:0008006" key="4">
    <source>
        <dbReference type="Google" id="ProtNLM"/>
    </source>
</evidence>
<sequence length="160" mass="17022">MKLAVHRTLLAAFALAAAASATSTARAAPAPTPALSGITAPGGFLLSPTRIVLGGVQRTAQLTLVNNGAELAVYRLTLIRMRMAEDGRLEEIATPDSGESFADTLVRFSPRQVELEPSAAQTVRFQLRAPADLPPGEYRSHLLITASRSSSRRSMARPSR</sequence>